<reference evidence="1 2" key="1">
    <citation type="submission" date="2021-06" db="EMBL/GenBank/DDBJ databases">
        <title>Caerostris darwini draft genome.</title>
        <authorList>
            <person name="Kono N."/>
            <person name="Arakawa K."/>
        </authorList>
    </citation>
    <scope>NUCLEOTIDE SEQUENCE [LARGE SCALE GENOMIC DNA]</scope>
</reference>
<proteinExistence type="predicted"/>
<evidence type="ECO:0000313" key="2">
    <source>
        <dbReference type="Proteomes" id="UP001054837"/>
    </source>
</evidence>
<evidence type="ECO:0000313" key="1">
    <source>
        <dbReference type="EMBL" id="GIY63267.1"/>
    </source>
</evidence>
<name>A0AAV4UZJ2_9ARAC</name>
<dbReference type="EMBL" id="BPLQ01012170">
    <property type="protein sequence ID" value="GIY63267.1"/>
    <property type="molecule type" value="Genomic_DNA"/>
</dbReference>
<keyword evidence="2" id="KW-1185">Reference proteome</keyword>
<comment type="caution">
    <text evidence="1">The sequence shown here is derived from an EMBL/GenBank/DDBJ whole genome shotgun (WGS) entry which is preliminary data.</text>
</comment>
<protein>
    <submittedName>
        <fullName evidence="1">Uncharacterized protein</fullName>
    </submittedName>
</protein>
<gene>
    <name evidence="1" type="ORF">CDAR_272201</name>
</gene>
<accession>A0AAV4UZJ2</accession>
<dbReference type="Proteomes" id="UP001054837">
    <property type="component" value="Unassembled WGS sequence"/>
</dbReference>
<dbReference type="AlphaFoldDB" id="A0AAV4UZJ2"/>
<sequence length="140" mass="16018">MKHFTIEVRPPLMKTRMQHHFRRSYLISRLPSNRRAELKGKISGEKWKKYITIWLRARITRIVYNFFIRIIERTGTSAHRCCTSLAMQSCLPVSVAPCNCHSASTCSAPSATRAVHVNKELPLAAEAVPSKRRSSRLVRG</sequence>
<organism evidence="1 2">
    <name type="scientific">Caerostris darwini</name>
    <dbReference type="NCBI Taxonomy" id="1538125"/>
    <lineage>
        <taxon>Eukaryota</taxon>
        <taxon>Metazoa</taxon>
        <taxon>Ecdysozoa</taxon>
        <taxon>Arthropoda</taxon>
        <taxon>Chelicerata</taxon>
        <taxon>Arachnida</taxon>
        <taxon>Araneae</taxon>
        <taxon>Araneomorphae</taxon>
        <taxon>Entelegynae</taxon>
        <taxon>Araneoidea</taxon>
        <taxon>Araneidae</taxon>
        <taxon>Caerostris</taxon>
    </lineage>
</organism>